<dbReference type="EMBL" id="FWFX01000019">
    <property type="protein sequence ID" value="SLN72321.1"/>
    <property type="molecule type" value="Genomic_DNA"/>
</dbReference>
<dbReference type="OrthoDB" id="7864340at2"/>
<sequence length="97" mass="11069">MQIEKLHLDDVRYNPELSGFEALVRIHEDGAVYSYPCQVNAPLHADFKIISRRLTQKAKTAHKAPSPILRLRRDLRDLSDAPQSSPVIQQLRRLIAA</sequence>
<dbReference type="AlphaFoldDB" id="A0A1X7A9P5"/>
<keyword evidence="2" id="KW-1185">Reference proteome</keyword>
<evidence type="ECO:0000313" key="2">
    <source>
        <dbReference type="Proteomes" id="UP000193061"/>
    </source>
</evidence>
<dbReference type="Proteomes" id="UP000193061">
    <property type="component" value="Unassembled WGS sequence"/>
</dbReference>
<dbReference type="RefSeq" id="WP_085807675.1">
    <property type="nucleotide sequence ID" value="NZ_FWFX01000019.1"/>
</dbReference>
<name>A0A1X7A9P5_9RHOB</name>
<accession>A0A1X7A9P5</accession>
<protein>
    <submittedName>
        <fullName evidence="1">Uncharacterized protein</fullName>
    </submittedName>
</protein>
<reference evidence="1 2" key="1">
    <citation type="submission" date="2017-03" db="EMBL/GenBank/DDBJ databases">
        <authorList>
            <person name="Afonso C.L."/>
            <person name="Miller P.J."/>
            <person name="Scott M.A."/>
            <person name="Spackman E."/>
            <person name="Goraichik I."/>
            <person name="Dimitrov K.M."/>
            <person name="Suarez D.L."/>
            <person name="Swayne D.E."/>
        </authorList>
    </citation>
    <scope>NUCLEOTIDE SEQUENCE [LARGE SCALE GENOMIC DNA]</scope>
    <source>
        <strain evidence="1 2">CECT 7450</strain>
    </source>
</reference>
<gene>
    <name evidence="1" type="ORF">ROA7450_04027</name>
</gene>
<proteinExistence type="predicted"/>
<evidence type="ECO:0000313" key="1">
    <source>
        <dbReference type="EMBL" id="SLN72321.1"/>
    </source>
</evidence>
<organism evidence="1 2">
    <name type="scientific">Roseovarius albus</name>
    <dbReference type="NCBI Taxonomy" id="1247867"/>
    <lineage>
        <taxon>Bacteria</taxon>
        <taxon>Pseudomonadati</taxon>
        <taxon>Pseudomonadota</taxon>
        <taxon>Alphaproteobacteria</taxon>
        <taxon>Rhodobacterales</taxon>
        <taxon>Roseobacteraceae</taxon>
        <taxon>Roseovarius</taxon>
    </lineage>
</organism>